<dbReference type="AlphaFoldDB" id="A0AA41XDQ9"/>
<evidence type="ECO:0000313" key="2">
    <source>
        <dbReference type="Proteomes" id="UP001165587"/>
    </source>
</evidence>
<protein>
    <recommendedName>
        <fullName evidence="3">TOMM leader peptide-binding protein</fullName>
    </recommendedName>
</protein>
<proteinExistence type="predicted"/>
<dbReference type="Gene3D" id="3.40.50.720">
    <property type="entry name" value="NAD(P)-binding Rossmann-like Domain"/>
    <property type="match status" value="1"/>
</dbReference>
<comment type="caution">
    <text evidence="1">The sequence shown here is derived from an EMBL/GenBank/DDBJ whole genome shotgun (WGS) entry which is preliminary data.</text>
</comment>
<evidence type="ECO:0000313" key="1">
    <source>
        <dbReference type="EMBL" id="MCS5726324.1"/>
    </source>
</evidence>
<dbReference type="Proteomes" id="UP001165587">
    <property type="component" value="Unassembled WGS sequence"/>
</dbReference>
<gene>
    <name evidence="1" type="ORF">N1028_10515</name>
</gene>
<reference evidence="1" key="1">
    <citation type="submission" date="2022-08" db="EMBL/GenBank/DDBJ databases">
        <authorList>
            <person name="Deng Y."/>
            <person name="Han X.-F."/>
            <person name="Zhang Y.-Q."/>
        </authorList>
    </citation>
    <scope>NUCLEOTIDE SEQUENCE</scope>
    <source>
        <strain evidence="1">CPCC 203407</strain>
    </source>
</reference>
<dbReference type="EMBL" id="JANLCK010000004">
    <property type="protein sequence ID" value="MCS5726324.1"/>
    <property type="molecule type" value="Genomic_DNA"/>
</dbReference>
<accession>A0AA41XDQ9</accession>
<evidence type="ECO:0008006" key="3">
    <source>
        <dbReference type="Google" id="ProtNLM"/>
    </source>
</evidence>
<name>A0AA41XDQ9_9MICO</name>
<organism evidence="1 2">
    <name type="scientific">Herbiconiux oxytropis</name>
    <dbReference type="NCBI Taxonomy" id="2970915"/>
    <lineage>
        <taxon>Bacteria</taxon>
        <taxon>Bacillati</taxon>
        <taxon>Actinomycetota</taxon>
        <taxon>Actinomycetes</taxon>
        <taxon>Micrococcales</taxon>
        <taxon>Microbacteriaceae</taxon>
        <taxon>Herbiconiux</taxon>
    </lineage>
</organism>
<keyword evidence="2" id="KW-1185">Reference proteome</keyword>
<sequence length="287" mass="30162">MALRLNPDHPLVWRTPSALQFGVEEPLLRLETVDDAQETVLGLTAGGVSRPVLGALTSARRIGAGRVDEILGELHPVLGEPLPLDPLRGRRMALDGHGAAAAAVARLLEQLGASVRPLPGPLEEPPVVDPVAQPGSSLELAVVLSHFATVPRRAARWLRADVPHLLVEFGDRSIRVGPVVVPGRGPCAMCLELWRVDRDPAWPAIAIQAARRTAPSADPLGIASAAAIVARVVVEHLGSAGWADRALRVRRPGIPAAELPGAADAVIGCGISVERVSPHPRCGCRSP</sequence>
<dbReference type="RefSeq" id="WP_259528001.1">
    <property type="nucleotide sequence ID" value="NZ_JANLCK010000004.1"/>
</dbReference>